<dbReference type="PANTHER" id="PTHR39639:SF1">
    <property type="entry name" value="DUF262 DOMAIN-CONTAINING PROTEIN"/>
    <property type="match status" value="1"/>
</dbReference>
<sequence length="433" mass="49541">MTPKRLPAPRTRMLSVHRIKDMISKGEIQLDAPYQREIIWESNKMSELIDSIINNYYIPPLLFAVRYIKGQPVRIVIDGKQRLTSARRFLKNLLPYTDSSSGKSVEKYYIERLDQDADDDTEQLLRKRQKKPEHFISNQEFDIFNKFEFVCVEYMDITEDDEFEIFSRVQLGVAITSAEKLKATNSKIAEHCRQLADENHEISSVLQRKGHAALFQLIAHLMLTIKNGTETFASGKALQDYVHSNETPSTDLIDKVEYVLSVIKSIAIDNQLRAVFIKPGAISSKNAVKAIEFIMFGTFISLVERTRSIRNYSKDFAELREYLIDVREGKAYLGKESFLESMNWVNQRLEKENLVSAHVSIQAIPDDDFDELKEEDIATIPTYHNNEHIRVPQVTAPEKTPAKRRRDDRNGTGVAVAKRGGKLPSGSSRGRVA</sequence>
<proteinExistence type="predicted"/>
<dbReference type="PANTHER" id="PTHR39639">
    <property type="entry name" value="CHROMOSOME 16, WHOLE GENOME SHOTGUN SEQUENCE"/>
    <property type="match status" value="1"/>
</dbReference>
<keyword evidence="4" id="KW-1185">Reference proteome</keyword>
<protein>
    <recommendedName>
        <fullName evidence="2">GmrSD restriction endonucleases N-terminal domain-containing protein</fullName>
    </recommendedName>
</protein>
<evidence type="ECO:0000259" key="2">
    <source>
        <dbReference type="Pfam" id="PF03235"/>
    </source>
</evidence>
<feature type="region of interest" description="Disordered" evidence="1">
    <location>
        <begin position="392"/>
        <end position="433"/>
    </location>
</feature>
<dbReference type="EMBL" id="JAEPRC010000092">
    <property type="protein sequence ID" value="KAG2209636.1"/>
    <property type="molecule type" value="Genomic_DNA"/>
</dbReference>
<dbReference type="Proteomes" id="UP000650833">
    <property type="component" value="Unassembled WGS sequence"/>
</dbReference>
<dbReference type="InterPro" id="IPR004919">
    <property type="entry name" value="GmrSD_N"/>
</dbReference>
<feature type="domain" description="GmrSD restriction endonucleases N-terminal" evidence="2">
    <location>
        <begin position="19"/>
        <end position="183"/>
    </location>
</feature>
<dbReference type="AlphaFoldDB" id="A0A8H7REE4"/>
<dbReference type="Pfam" id="PF03235">
    <property type="entry name" value="GmrSD_N"/>
    <property type="match status" value="1"/>
</dbReference>
<gene>
    <name evidence="3" type="ORF">INT46_007328</name>
</gene>
<reference evidence="3" key="1">
    <citation type="submission" date="2020-12" db="EMBL/GenBank/DDBJ databases">
        <title>Metabolic potential, ecology and presence of endohyphal bacteria is reflected in genomic diversity of Mucoromycotina.</title>
        <authorList>
            <person name="Muszewska A."/>
            <person name="Okrasinska A."/>
            <person name="Steczkiewicz K."/>
            <person name="Drgas O."/>
            <person name="Orlowska M."/>
            <person name="Perlinska-Lenart U."/>
            <person name="Aleksandrzak-Piekarczyk T."/>
            <person name="Szatraj K."/>
            <person name="Zielenkiewicz U."/>
            <person name="Pilsyk S."/>
            <person name="Malc E."/>
            <person name="Mieczkowski P."/>
            <person name="Kruszewska J.S."/>
            <person name="Biernat P."/>
            <person name="Pawlowska J."/>
        </authorList>
    </citation>
    <scope>NUCLEOTIDE SEQUENCE</scope>
    <source>
        <strain evidence="3">CBS 226.32</strain>
    </source>
</reference>
<organism evidence="3 4">
    <name type="scientific">Mucor plumbeus</name>
    <dbReference type="NCBI Taxonomy" id="97098"/>
    <lineage>
        <taxon>Eukaryota</taxon>
        <taxon>Fungi</taxon>
        <taxon>Fungi incertae sedis</taxon>
        <taxon>Mucoromycota</taxon>
        <taxon>Mucoromycotina</taxon>
        <taxon>Mucoromycetes</taxon>
        <taxon>Mucorales</taxon>
        <taxon>Mucorineae</taxon>
        <taxon>Mucoraceae</taxon>
        <taxon>Mucor</taxon>
    </lineage>
</organism>
<accession>A0A8H7REE4</accession>
<evidence type="ECO:0000313" key="3">
    <source>
        <dbReference type="EMBL" id="KAG2209636.1"/>
    </source>
</evidence>
<comment type="caution">
    <text evidence="3">The sequence shown here is derived from an EMBL/GenBank/DDBJ whole genome shotgun (WGS) entry which is preliminary data.</text>
</comment>
<evidence type="ECO:0000256" key="1">
    <source>
        <dbReference type="SAM" id="MobiDB-lite"/>
    </source>
</evidence>
<name>A0A8H7REE4_9FUNG</name>
<dbReference type="OrthoDB" id="5419821at2759"/>
<evidence type="ECO:0000313" key="4">
    <source>
        <dbReference type="Proteomes" id="UP000650833"/>
    </source>
</evidence>